<sequence>MDSRLWPCTACGEITEFVQPPCADGHTEAGGECPEWACVDCGSAVVMGESSPAGDVVRTRVAA</sequence>
<protein>
    <submittedName>
        <fullName evidence="1">Uncharacterized protein</fullName>
    </submittedName>
</protein>
<dbReference type="AlphaFoldDB" id="A0A1I2CZ94"/>
<reference evidence="2" key="1">
    <citation type="submission" date="2016-10" db="EMBL/GenBank/DDBJ databases">
        <authorList>
            <person name="Varghese N."/>
            <person name="Submissions S."/>
        </authorList>
    </citation>
    <scope>NUCLEOTIDE SEQUENCE [LARGE SCALE GENOMIC DNA]</scope>
    <source>
        <strain evidence="2">DSM 46838</strain>
    </source>
</reference>
<proteinExistence type="predicted"/>
<gene>
    <name evidence="1" type="ORF">SAMN05216574_105232</name>
</gene>
<accession>A0A1I2CZ94</accession>
<dbReference type="EMBL" id="FOND01000005">
    <property type="protein sequence ID" value="SFE73598.1"/>
    <property type="molecule type" value="Genomic_DNA"/>
</dbReference>
<dbReference type="STRING" id="1798228.SAMN05216574_105232"/>
<evidence type="ECO:0000313" key="2">
    <source>
        <dbReference type="Proteomes" id="UP000198589"/>
    </source>
</evidence>
<dbReference type="RefSeq" id="WP_092196393.1">
    <property type="nucleotide sequence ID" value="NZ_FOND01000005.1"/>
</dbReference>
<evidence type="ECO:0000313" key="1">
    <source>
        <dbReference type="EMBL" id="SFE73598.1"/>
    </source>
</evidence>
<keyword evidence="2" id="KW-1185">Reference proteome</keyword>
<organism evidence="1 2">
    <name type="scientific">Blastococcus tunisiensis</name>
    <dbReference type="NCBI Taxonomy" id="1798228"/>
    <lineage>
        <taxon>Bacteria</taxon>
        <taxon>Bacillati</taxon>
        <taxon>Actinomycetota</taxon>
        <taxon>Actinomycetes</taxon>
        <taxon>Geodermatophilales</taxon>
        <taxon>Geodermatophilaceae</taxon>
        <taxon>Blastococcus</taxon>
    </lineage>
</organism>
<dbReference type="Proteomes" id="UP000198589">
    <property type="component" value="Unassembled WGS sequence"/>
</dbReference>
<dbReference type="OrthoDB" id="3831322at2"/>
<name>A0A1I2CZ94_9ACTN</name>